<evidence type="ECO:0000313" key="3">
    <source>
        <dbReference type="Proteomes" id="UP001358586"/>
    </source>
</evidence>
<organism evidence="2 3">
    <name type="scientific">Gossypium arboreum</name>
    <name type="common">Tree cotton</name>
    <name type="synonym">Gossypium nanking</name>
    <dbReference type="NCBI Taxonomy" id="29729"/>
    <lineage>
        <taxon>Eukaryota</taxon>
        <taxon>Viridiplantae</taxon>
        <taxon>Streptophyta</taxon>
        <taxon>Embryophyta</taxon>
        <taxon>Tracheophyta</taxon>
        <taxon>Spermatophyta</taxon>
        <taxon>Magnoliopsida</taxon>
        <taxon>eudicotyledons</taxon>
        <taxon>Gunneridae</taxon>
        <taxon>Pentapetalae</taxon>
        <taxon>rosids</taxon>
        <taxon>malvids</taxon>
        <taxon>Malvales</taxon>
        <taxon>Malvaceae</taxon>
        <taxon>Malvoideae</taxon>
        <taxon>Gossypium</taxon>
    </lineage>
</organism>
<evidence type="ECO:0000313" key="2">
    <source>
        <dbReference type="EMBL" id="KAK5770363.1"/>
    </source>
</evidence>
<dbReference type="PANTHER" id="PTHR46033:SF8">
    <property type="entry name" value="PROTEIN MAINTENANCE OF MERISTEMS-LIKE"/>
    <property type="match status" value="1"/>
</dbReference>
<dbReference type="Proteomes" id="UP001358586">
    <property type="component" value="Chromosome 13"/>
</dbReference>
<dbReference type="InterPro" id="IPR044824">
    <property type="entry name" value="MAIN-like"/>
</dbReference>
<sequence length="121" mass="13474">MAKDRVLEGFIHNMEKPVIPKIRGHLQAVGFLYASRMSGGWKLDLALISTLVETWRPKTHTFHLPCYECTITLKNVALQFSLPVDGPVITGSTIVPDKVDLCKSLLAKVPNKFEGGRILMN</sequence>
<keyword evidence="3" id="KW-1185">Reference proteome</keyword>
<gene>
    <name evidence="2" type="ORF">PVK06_046513</name>
</gene>
<feature type="domain" description="Aminotransferase-like plant mobile" evidence="1">
    <location>
        <begin position="33"/>
        <end position="112"/>
    </location>
</feature>
<proteinExistence type="predicted"/>
<name>A0ABR0MB45_GOSAR</name>
<protein>
    <recommendedName>
        <fullName evidence="1">Aminotransferase-like plant mobile domain-containing protein</fullName>
    </recommendedName>
</protein>
<comment type="caution">
    <text evidence="2">The sequence shown here is derived from an EMBL/GenBank/DDBJ whole genome shotgun (WGS) entry which is preliminary data.</text>
</comment>
<dbReference type="PANTHER" id="PTHR46033">
    <property type="entry name" value="PROTEIN MAIN-LIKE 2"/>
    <property type="match status" value="1"/>
</dbReference>
<reference evidence="2 3" key="1">
    <citation type="submission" date="2023-03" db="EMBL/GenBank/DDBJ databases">
        <title>WGS of Gossypium arboreum.</title>
        <authorList>
            <person name="Yu D."/>
        </authorList>
    </citation>
    <scope>NUCLEOTIDE SEQUENCE [LARGE SCALE GENOMIC DNA]</scope>
    <source>
        <tissue evidence="2">Leaf</tissue>
    </source>
</reference>
<dbReference type="EMBL" id="JARKNE010000013">
    <property type="protein sequence ID" value="KAK5770363.1"/>
    <property type="molecule type" value="Genomic_DNA"/>
</dbReference>
<accession>A0ABR0MB45</accession>
<evidence type="ECO:0000259" key="1">
    <source>
        <dbReference type="Pfam" id="PF10536"/>
    </source>
</evidence>
<dbReference type="Pfam" id="PF10536">
    <property type="entry name" value="PMD"/>
    <property type="match status" value="1"/>
</dbReference>
<dbReference type="InterPro" id="IPR019557">
    <property type="entry name" value="AminoTfrase-like_pln_mobile"/>
</dbReference>